<feature type="compositionally biased region" description="Polar residues" evidence="1">
    <location>
        <begin position="322"/>
        <end position="336"/>
    </location>
</feature>
<dbReference type="AlphaFoldDB" id="C7R3N3"/>
<dbReference type="STRING" id="471856.Jden_2546"/>
<dbReference type="InterPro" id="IPR011009">
    <property type="entry name" value="Kinase-like_dom_sf"/>
</dbReference>
<dbReference type="EMBL" id="CP001706">
    <property type="protein sequence ID" value="ACV10178.1"/>
    <property type="molecule type" value="Genomic_DNA"/>
</dbReference>
<name>C7R3N3_JONDD</name>
<dbReference type="Gene3D" id="1.10.510.10">
    <property type="entry name" value="Transferase(Phosphotransferase) domain 1"/>
    <property type="match status" value="1"/>
</dbReference>
<dbReference type="eggNOG" id="COG0515">
    <property type="taxonomic scope" value="Bacteria"/>
</dbReference>
<gene>
    <name evidence="2" type="ordered locus">Jden_2546</name>
</gene>
<evidence type="ECO:0008006" key="4">
    <source>
        <dbReference type="Google" id="ProtNLM"/>
    </source>
</evidence>
<evidence type="ECO:0000313" key="3">
    <source>
        <dbReference type="Proteomes" id="UP000000628"/>
    </source>
</evidence>
<dbReference type="Proteomes" id="UP000000628">
    <property type="component" value="Chromosome"/>
</dbReference>
<feature type="compositionally biased region" description="Low complexity" evidence="1">
    <location>
        <begin position="303"/>
        <end position="316"/>
    </location>
</feature>
<sequence length="561" mass="60087">MAHLQPGTVIVARYDVSFPVQLPWGHGQAWQATDRIFSRDVLLYDIPHSRSAHSLATARDIAQLTTDGLIRIVDILSKGDDHYVITEKPQGTTLLDLLASGPLPVAQARAIIGTIATTLDHTHEHKYPHGHLTPAHIWLSGSRIAVHGIAARNILGDNDNLGTTEAIERDIRGLAALYYFMLTGIMPDYTSREPRIIPLTDALPTRDTDVTTLTVGILMSNTASVRSAESFLAHLAEWDPEDVPYLDDDTATPATPTSPDDAAPTQVTRTSTRVALNPGRISRVPGTPPVATMKKPPESIPPATTTAKTATVTQHTQPPVPQRTSVLAHSPNTARTGTPLPQPDTEPPSRYRASSIITLVFFGVLLLGGLIWAVTTFNAPYEPAIVAPSGRPTPPADGDAAPGDDDGNGAAEPTQTPEEIIVPVIASATALDPQGDENEHPELEDRLVDGDPTQVWYSRTYSTPAFGNLKKGIGIAITLEKEAPVSSLLISSDNTGGNVQIRATSADKPTDGKVLAEGPLDGDTQLKFDSPVTTDTLVLWFTELPQQGTDNRAYIYEISVA</sequence>
<dbReference type="KEGG" id="jde:Jden_2546"/>
<accession>C7R3N3</accession>
<dbReference type="OrthoDB" id="9786339at2"/>
<evidence type="ECO:0000313" key="2">
    <source>
        <dbReference type="EMBL" id="ACV10178.1"/>
    </source>
</evidence>
<proteinExistence type="predicted"/>
<protein>
    <recommendedName>
        <fullName evidence="4">Serine/threonine protein kinase</fullName>
    </recommendedName>
</protein>
<organism evidence="2 3">
    <name type="scientific">Jonesia denitrificans (strain ATCC 14870 / DSM 20603 / BCRC 15368 / CIP 55.134 / JCM 11481 / NBRC 15587 / NCTC 10816 / Prevot 55134)</name>
    <name type="common">Listeria denitrificans</name>
    <dbReference type="NCBI Taxonomy" id="471856"/>
    <lineage>
        <taxon>Bacteria</taxon>
        <taxon>Bacillati</taxon>
        <taxon>Actinomycetota</taxon>
        <taxon>Actinomycetes</taxon>
        <taxon>Micrococcales</taxon>
        <taxon>Jonesiaceae</taxon>
        <taxon>Jonesia</taxon>
    </lineage>
</organism>
<dbReference type="SUPFAM" id="SSF56112">
    <property type="entry name" value="Protein kinase-like (PK-like)"/>
    <property type="match status" value="1"/>
</dbReference>
<evidence type="ECO:0000256" key="1">
    <source>
        <dbReference type="SAM" id="MobiDB-lite"/>
    </source>
</evidence>
<dbReference type="RefSeq" id="WP_015772789.1">
    <property type="nucleotide sequence ID" value="NC_013174.1"/>
</dbReference>
<keyword evidence="3" id="KW-1185">Reference proteome</keyword>
<reference evidence="2 3" key="1">
    <citation type="journal article" date="2009" name="Stand. Genomic Sci.">
        <title>Complete genome sequence of Jonesia denitrificans type strain (Prevot 55134).</title>
        <authorList>
            <person name="Pukall R."/>
            <person name="Gehrich-Schroter G."/>
            <person name="Lapidus A."/>
            <person name="Nolan M."/>
            <person name="Glavina Del Rio T."/>
            <person name="Lucas S."/>
            <person name="Chen F."/>
            <person name="Tice H."/>
            <person name="Pitluck S."/>
            <person name="Cheng J.F."/>
            <person name="Copeland A."/>
            <person name="Saunders E."/>
            <person name="Brettin T."/>
            <person name="Detter J.C."/>
            <person name="Bruce D."/>
            <person name="Goodwin L."/>
            <person name="Pati A."/>
            <person name="Ivanova N."/>
            <person name="Mavromatis K."/>
            <person name="Ovchinnikova G."/>
            <person name="Chen A."/>
            <person name="Palaniappan K."/>
            <person name="Land M."/>
            <person name="Hauser L."/>
            <person name="Chang Y.J."/>
            <person name="Jeffries C.D."/>
            <person name="Chain P."/>
            <person name="Goker M."/>
            <person name="Bristow J."/>
            <person name="Eisen J.A."/>
            <person name="Markowitz V."/>
            <person name="Hugenholtz P."/>
            <person name="Kyrpides N.C."/>
            <person name="Klenk H.P."/>
            <person name="Han C."/>
        </authorList>
    </citation>
    <scope>NUCLEOTIDE SEQUENCE [LARGE SCALE GENOMIC DNA]</scope>
    <source>
        <strain evidence="3">ATCC 14870 / DSM 20603 / BCRC 15368 / CIP 55.134 / JCM 11481 / NBRC 15587 / NCTC 10816 / Prevot 55134</strain>
    </source>
</reference>
<feature type="compositionally biased region" description="Low complexity" evidence="1">
    <location>
        <begin position="251"/>
        <end position="265"/>
    </location>
</feature>
<feature type="region of interest" description="Disordered" evidence="1">
    <location>
        <begin position="388"/>
        <end position="418"/>
    </location>
</feature>
<dbReference type="HOGENOM" id="CLU_021353_0_0_11"/>
<feature type="region of interest" description="Disordered" evidence="1">
    <location>
        <begin position="243"/>
        <end position="349"/>
    </location>
</feature>